<feature type="non-terminal residue" evidence="4">
    <location>
        <position position="133"/>
    </location>
</feature>
<evidence type="ECO:0000256" key="1">
    <source>
        <dbReference type="ARBA" id="ARBA00022555"/>
    </source>
</evidence>
<feature type="domain" description="TRNA-binding" evidence="3">
    <location>
        <begin position="40"/>
        <end position="133"/>
    </location>
</feature>
<protein>
    <recommendedName>
        <fullName evidence="3">tRNA-binding domain-containing protein</fullName>
    </recommendedName>
</protein>
<dbReference type="AlphaFoldDB" id="A0A382DP83"/>
<dbReference type="GO" id="GO:0000049">
    <property type="term" value="F:tRNA binding"/>
    <property type="evidence" value="ECO:0007669"/>
    <property type="project" value="UniProtKB-KW"/>
</dbReference>
<dbReference type="EMBL" id="UINC01040323">
    <property type="protein sequence ID" value="SVB40029.1"/>
    <property type="molecule type" value="Genomic_DNA"/>
</dbReference>
<dbReference type="PROSITE" id="PS50886">
    <property type="entry name" value="TRBD"/>
    <property type="match status" value="1"/>
</dbReference>
<dbReference type="SUPFAM" id="SSF50249">
    <property type="entry name" value="Nucleic acid-binding proteins"/>
    <property type="match status" value="1"/>
</dbReference>
<reference evidence="4" key="1">
    <citation type="submission" date="2018-05" db="EMBL/GenBank/DDBJ databases">
        <authorList>
            <person name="Lanie J.A."/>
            <person name="Ng W.-L."/>
            <person name="Kazmierczak K.M."/>
            <person name="Andrzejewski T.M."/>
            <person name="Davidsen T.M."/>
            <person name="Wayne K.J."/>
            <person name="Tettelin H."/>
            <person name="Glass J.I."/>
            <person name="Rusch D."/>
            <person name="Podicherti R."/>
            <person name="Tsui H.-C.T."/>
            <person name="Winkler M.E."/>
        </authorList>
    </citation>
    <scope>NUCLEOTIDE SEQUENCE</scope>
</reference>
<proteinExistence type="predicted"/>
<evidence type="ECO:0000259" key="3">
    <source>
        <dbReference type="PROSITE" id="PS50886"/>
    </source>
</evidence>
<evidence type="ECO:0000256" key="2">
    <source>
        <dbReference type="ARBA" id="ARBA00022884"/>
    </source>
</evidence>
<accession>A0A382DP83</accession>
<dbReference type="SUPFAM" id="SSF46955">
    <property type="entry name" value="Putative DNA-binding domain"/>
    <property type="match status" value="1"/>
</dbReference>
<dbReference type="InterPro" id="IPR012340">
    <property type="entry name" value="NA-bd_OB-fold"/>
</dbReference>
<dbReference type="InterPro" id="IPR033714">
    <property type="entry name" value="tRNA_bind_bactPheRS"/>
</dbReference>
<keyword evidence="1" id="KW-0820">tRNA-binding</keyword>
<dbReference type="InterPro" id="IPR002547">
    <property type="entry name" value="tRNA-bd_dom"/>
</dbReference>
<name>A0A382DP83_9ZZZZ</name>
<sequence length="133" mass="14876">MKIPVSWIKEYIDYNISNQKIAELLTMAGTEVSEIIKFGNEWNSNITIGEIKKIDKHPNADRLSLVEVDNSQNIAEVVCGAPNIQVNQKIALAQPGAKLYNPYEKKISVLKKSKIRGIESNGMICSPLELKYS</sequence>
<dbReference type="Pfam" id="PF01588">
    <property type="entry name" value="tRNA_bind"/>
    <property type="match status" value="1"/>
</dbReference>
<dbReference type="Gene3D" id="2.40.50.140">
    <property type="entry name" value="Nucleic acid-binding proteins"/>
    <property type="match status" value="1"/>
</dbReference>
<keyword evidence="2" id="KW-0694">RNA-binding</keyword>
<organism evidence="4">
    <name type="scientific">marine metagenome</name>
    <dbReference type="NCBI Taxonomy" id="408172"/>
    <lineage>
        <taxon>unclassified sequences</taxon>
        <taxon>metagenomes</taxon>
        <taxon>ecological metagenomes</taxon>
    </lineage>
</organism>
<dbReference type="InterPro" id="IPR009061">
    <property type="entry name" value="DNA-bd_dom_put_sf"/>
</dbReference>
<gene>
    <name evidence="4" type="ORF">METZ01_LOCUS192883</name>
</gene>
<dbReference type="CDD" id="cd02796">
    <property type="entry name" value="tRNA_bind_bactPheRS"/>
    <property type="match status" value="1"/>
</dbReference>
<evidence type="ECO:0000313" key="4">
    <source>
        <dbReference type="EMBL" id="SVB40029.1"/>
    </source>
</evidence>